<accession>A0ABQ9HMU2</accession>
<proteinExistence type="predicted"/>
<keyword evidence="2" id="KW-1185">Reference proteome</keyword>
<sequence>MDFLRKEVEQEERISIAMKGFDISSSDCKLKMVGGPAAMEASSATAAGLVNTKGKISDDACIFCQGAHFSADCLKSCRMTVVEKCQFIDSNKCCFVCLKSGHILRRCEITCMACGAKHITLMFRKLEEDTAKHPGKIFVDNVEKTLANHSYLILCCKSLSILTEVGSQLSYITKELAAEMGYQSNGEEQLRHGPFGDHKSSEVHRTRFLVTIRNICSNYISNFYCLHQDIIFCSIPTADGKECQKILKEIGIEIKR</sequence>
<dbReference type="EMBL" id="JARBHB010000004">
    <property type="protein sequence ID" value="KAJ8885656.1"/>
    <property type="molecule type" value="Genomic_DNA"/>
</dbReference>
<organism evidence="1 2">
    <name type="scientific">Dryococelus australis</name>
    <dbReference type="NCBI Taxonomy" id="614101"/>
    <lineage>
        <taxon>Eukaryota</taxon>
        <taxon>Metazoa</taxon>
        <taxon>Ecdysozoa</taxon>
        <taxon>Arthropoda</taxon>
        <taxon>Hexapoda</taxon>
        <taxon>Insecta</taxon>
        <taxon>Pterygota</taxon>
        <taxon>Neoptera</taxon>
        <taxon>Polyneoptera</taxon>
        <taxon>Phasmatodea</taxon>
        <taxon>Verophasmatodea</taxon>
        <taxon>Anareolatae</taxon>
        <taxon>Phasmatidae</taxon>
        <taxon>Eurycanthinae</taxon>
        <taxon>Dryococelus</taxon>
    </lineage>
</organism>
<name>A0ABQ9HMU2_9NEOP</name>
<reference evidence="1 2" key="1">
    <citation type="submission" date="2023-02" db="EMBL/GenBank/DDBJ databases">
        <title>LHISI_Scaffold_Assembly.</title>
        <authorList>
            <person name="Stuart O.P."/>
            <person name="Cleave R."/>
            <person name="Magrath M.J.L."/>
            <person name="Mikheyev A.S."/>
        </authorList>
    </citation>
    <scope>NUCLEOTIDE SEQUENCE [LARGE SCALE GENOMIC DNA]</scope>
    <source>
        <strain evidence="1">Daus_M_001</strain>
        <tissue evidence="1">Leg muscle</tissue>
    </source>
</reference>
<evidence type="ECO:0000313" key="1">
    <source>
        <dbReference type="EMBL" id="KAJ8885656.1"/>
    </source>
</evidence>
<protein>
    <submittedName>
        <fullName evidence="1">Uncharacterized protein</fullName>
    </submittedName>
</protein>
<dbReference type="Proteomes" id="UP001159363">
    <property type="component" value="Chromosome X"/>
</dbReference>
<gene>
    <name evidence="1" type="ORF">PR048_011854</name>
</gene>
<comment type="caution">
    <text evidence="1">The sequence shown here is derived from an EMBL/GenBank/DDBJ whole genome shotgun (WGS) entry which is preliminary data.</text>
</comment>
<evidence type="ECO:0000313" key="2">
    <source>
        <dbReference type="Proteomes" id="UP001159363"/>
    </source>
</evidence>